<dbReference type="GO" id="GO:0010181">
    <property type="term" value="F:FMN binding"/>
    <property type="evidence" value="ECO:0007669"/>
    <property type="project" value="InterPro"/>
</dbReference>
<evidence type="ECO:0000313" key="4">
    <source>
        <dbReference type="EMBL" id="EAW31284.1"/>
    </source>
</evidence>
<evidence type="ECO:0000256" key="1">
    <source>
        <dbReference type="ARBA" id="ARBA00022630"/>
    </source>
</evidence>
<dbReference type="eggNOG" id="COG1902">
    <property type="taxonomic scope" value="Bacteria"/>
</dbReference>
<comment type="caution">
    <text evidence="4">The sequence shown here is derived from an EMBL/GenBank/DDBJ whole genome shotgun (WGS) entry which is preliminary data.</text>
</comment>
<dbReference type="STRING" id="247633.GP2143_04148"/>
<dbReference type="EMBL" id="AAVT01000004">
    <property type="protein sequence ID" value="EAW31284.1"/>
    <property type="molecule type" value="Genomic_DNA"/>
</dbReference>
<dbReference type="Pfam" id="PF00724">
    <property type="entry name" value="Oxidored_FMN"/>
    <property type="match status" value="1"/>
</dbReference>
<keyword evidence="2" id="KW-0560">Oxidoreductase</keyword>
<dbReference type="PANTHER" id="PTHR43656">
    <property type="entry name" value="BINDING OXIDOREDUCTASE, PUTATIVE (AFU_ORTHOLOGUE AFUA_2G08260)-RELATED"/>
    <property type="match status" value="1"/>
</dbReference>
<dbReference type="CDD" id="cd04733">
    <property type="entry name" value="OYE_like_2_FMN"/>
    <property type="match status" value="1"/>
</dbReference>
<proteinExistence type="predicted"/>
<dbReference type="Proteomes" id="UP000004931">
    <property type="component" value="Unassembled WGS sequence"/>
</dbReference>
<keyword evidence="5" id="KW-1185">Reference proteome</keyword>
<organism evidence="4 5">
    <name type="scientific">marine gamma proteobacterium HTCC2143</name>
    <dbReference type="NCBI Taxonomy" id="247633"/>
    <lineage>
        <taxon>Bacteria</taxon>
        <taxon>Pseudomonadati</taxon>
        <taxon>Pseudomonadota</taxon>
        <taxon>Gammaproteobacteria</taxon>
        <taxon>Cellvibrionales</taxon>
        <taxon>Spongiibacteraceae</taxon>
        <taxon>BD1-7 clade</taxon>
    </lineage>
</organism>
<dbReference type="AlphaFoldDB" id="A0YDI1"/>
<dbReference type="Gene3D" id="3.20.20.70">
    <property type="entry name" value="Aldolase class I"/>
    <property type="match status" value="1"/>
</dbReference>
<name>A0YDI1_9GAMM</name>
<evidence type="ECO:0000313" key="5">
    <source>
        <dbReference type="Proteomes" id="UP000004931"/>
    </source>
</evidence>
<accession>A0YDI1</accession>
<dbReference type="SUPFAM" id="SSF51395">
    <property type="entry name" value="FMN-linked oxidoreductases"/>
    <property type="match status" value="1"/>
</dbReference>
<sequence length="399" mass="43993">MEENLSDEGQIPGKRLYRLYQSWAEGGVGLVLTGNVMVAPDAMTGPGGVVLQQDTNLASFKQWAKVGKPEDGHIWMQINHPGRQVYAAMGETALSPSNKALDMGSFSNMFAQPRGMTEQEIETLIQRFVATSKQAEAAGFTGVQIHAAHGYLISQFLSPLTNLRSDQWGGDINNRSRVLVEIVKQVRQSVSSDFCISVKLNSADFQKGGFDLDDAIAVVQRLNELGVDLVELSGGSYESPAMQGKVTEKEGEKTERTLRREAYFVDFAREIAQVAKMPIMVTGGILRRAVALEALEKDSADIGVEMLGIAQAMAFQPDLPKQWQTTELEVNLPTVNWKNKTFAALAVMAVTKAQLNRLARGKAPKTNISPFFSLLSDQIKTNQLTRRYRRWRKNSAQPG</sequence>
<dbReference type="InterPro" id="IPR013785">
    <property type="entry name" value="Aldolase_TIM"/>
</dbReference>
<dbReference type="PANTHER" id="PTHR43656:SF2">
    <property type="entry name" value="BINDING OXIDOREDUCTASE, PUTATIVE (AFU_ORTHOLOGUE AFUA_2G08260)-RELATED"/>
    <property type="match status" value="1"/>
</dbReference>
<evidence type="ECO:0000256" key="2">
    <source>
        <dbReference type="ARBA" id="ARBA00023002"/>
    </source>
</evidence>
<dbReference type="InterPro" id="IPR001155">
    <property type="entry name" value="OxRdtase_FMN_N"/>
</dbReference>
<keyword evidence="1" id="KW-0285">Flavoprotein</keyword>
<gene>
    <name evidence="4" type="ORF">GP2143_04148</name>
</gene>
<dbReference type="GO" id="GO:0016491">
    <property type="term" value="F:oxidoreductase activity"/>
    <property type="evidence" value="ECO:0007669"/>
    <property type="project" value="UniProtKB-KW"/>
</dbReference>
<protein>
    <submittedName>
        <fullName evidence="4">FMN oxidoreductase</fullName>
    </submittedName>
</protein>
<reference evidence="4 5" key="1">
    <citation type="journal article" date="2010" name="J. Bacteriol.">
        <title>Genome sequence of the oligotrophic marine Gammaproteobacterium HTCC2143, isolated from the Oregon Coast.</title>
        <authorList>
            <person name="Oh H.M."/>
            <person name="Kang I."/>
            <person name="Ferriera S."/>
            <person name="Giovannoni S.J."/>
            <person name="Cho J.C."/>
        </authorList>
    </citation>
    <scope>NUCLEOTIDE SEQUENCE [LARGE SCALE GENOMIC DNA]</scope>
    <source>
        <strain evidence="4 5">HTCC2143</strain>
    </source>
</reference>
<dbReference type="InterPro" id="IPR051799">
    <property type="entry name" value="NADH_flavin_oxidoreductase"/>
</dbReference>
<feature type="domain" description="NADH:flavin oxidoreductase/NADH oxidase N-terminal" evidence="3">
    <location>
        <begin position="6"/>
        <end position="322"/>
    </location>
</feature>
<evidence type="ECO:0000259" key="3">
    <source>
        <dbReference type="Pfam" id="PF00724"/>
    </source>
</evidence>